<dbReference type="CDD" id="cd07782">
    <property type="entry name" value="ASKHA_NBD_FGGY_D-RBK"/>
    <property type="match status" value="1"/>
</dbReference>
<evidence type="ECO:0000256" key="1">
    <source>
        <dbReference type="ARBA" id="ARBA00009156"/>
    </source>
</evidence>
<dbReference type="EMBL" id="NJAI01000004">
    <property type="protein sequence ID" value="PHM54639.1"/>
    <property type="molecule type" value="Genomic_DNA"/>
</dbReference>
<dbReference type="GO" id="GO:0019321">
    <property type="term" value="P:pentose metabolic process"/>
    <property type="evidence" value="ECO:0007669"/>
    <property type="project" value="TreeGrafter"/>
</dbReference>
<dbReference type="Proteomes" id="UP000225433">
    <property type="component" value="Unassembled WGS sequence"/>
</dbReference>
<evidence type="ECO:0000259" key="4">
    <source>
        <dbReference type="Pfam" id="PF00370"/>
    </source>
</evidence>
<dbReference type="PANTHER" id="PTHR43435:SF4">
    <property type="entry name" value="FGGY CARBOHYDRATE KINASE DOMAIN-CONTAINING PROTEIN"/>
    <property type="match status" value="1"/>
</dbReference>
<keyword evidence="3 7" id="KW-0418">Kinase</keyword>
<feature type="domain" description="Carbohydrate kinase FGGY C-terminal" evidence="5">
    <location>
        <begin position="268"/>
        <end position="473"/>
    </location>
</feature>
<dbReference type="AlphaFoldDB" id="A0A2G0Q5Y8"/>
<dbReference type="InterPro" id="IPR018485">
    <property type="entry name" value="FGGY_C"/>
</dbReference>
<proteinExistence type="inferred from homology"/>
<dbReference type="PANTHER" id="PTHR43435">
    <property type="entry name" value="RIBULOKINASE"/>
    <property type="match status" value="1"/>
</dbReference>
<dbReference type="Pfam" id="PF02782">
    <property type="entry name" value="FGGY_C"/>
    <property type="match status" value="1"/>
</dbReference>
<dbReference type="GO" id="GO:0005737">
    <property type="term" value="C:cytoplasm"/>
    <property type="evidence" value="ECO:0007669"/>
    <property type="project" value="TreeGrafter"/>
</dbReference>
<dbReference type="InterPro" id="IPR018484">
    <property type="entry name" value="FGGY_N"/>
</dbReference>
<organism evidence="7 9">
    <name type="scientific">Xenorhabdus hominickii</name>
    <dbReference type="NCBI Taxonomy" id="351679"/>
    <lineage>
        <taxon>Bacteria</taxon>
        <taxon>Pseudomonadati</taxon>
        <taxon>Pseudomonadota</taxon>
        <taxon>Gammaproteobacteria</taxon>
        <taxon>Enterobacterales</taxon>
        <taxon>Morganellaceae</taxon>
        <taxon>Xenorhabdus</taxon>
    </lineage>
</organism>
<dbReference type="OrthoDB" id="9805576at2"/>
<name>A0A2G0Q5Y8_XENHO</name>
<dbReference type="KEGG" id="xho:A9255_02630"/>
<evidence type="ECO:0000313" key="7">
    <source>
        <dbReference type="EMBL" id="PHM54639.1"/>
    </source>
</evidence>
<evidence type="ECO:0000313" key="6">
    <source>
        <dbReference type="EMBL" id="AOM39587.1"/>
    </source>
</evidence>
<evidence type="ECO:0000256" key="3">
    <source>
        <dbReference type="ARBA" id="ARBA00022777"/>
    </source>
</evidence>
<dbReference type="InterPro" id="IPR043129">
    <property type="entry name" value="ATPase_NBD"/>
</dbReference>
<dbReference type="Pfam" id="PF00370">
    <property type="entry name" value="FGGY_N"/>
    <property type="match status" value="1"/>
</dbReference>
<dbReference type="GO" id="GO:0019150">
    <property type="term" value="F:D-ribulokinase activity"/>
    <property type="evidence" value="ECO:0007669"/>
    <property type="project" value="TreeGrafter"/>
</dbReference>
<protein>
    <submittedName>
        <fullName evidence="7">Glycerol kinase</fullName>
    </submittedName>
    <submittedName>
        <fullName evidence="6">Sugar kinase</fullName>
    </submittedName>
</protein>
<gene>
    <name evidence="6" type="ORF">A9255_02630</name>
    <name evidence="7" type="ORF">Xhom_02588</name>
</gene>
<dbReference type="SUPFAM" id="SSF53067">
    <property type="entry name" value="Actin-like ATPase domain"/>
    <property type="match status" value="2"/>
</dbReference>
<evidence type="ECO:0000313" key="9">
    <source>
        <dbReference type="Proteomes" id="UP000225433"/>
    </source>
</evidence>
<comment type="similarity">
    <text evidence="1">Belongs to the FGGY kinase family.</text>
</comment>
<reference evidence="6 8" key="1">
    <citation type="submission" date="2016-06" db="EMBL/GenBank/DDBJ databases">
        <title>Bacterial characters and pathogenicity of Xenorhabdus hominickii from an entomopathogenic nematode, Steinernema monticolum.</title>
        <authorList>
            <person name="Park Y."/>
            <person name="Kim Y."/>
        </authorList>
    </citation>
    <scope>NUCLEOTIDE SEQUENCE [LARGE SCALE GENOMIC DNA]</scope>
    <source>
        <strain evidence="6 8">ANU1</strain>
    </source>
</reference>
<dbReference type="Gene3D" id="3.30.420.40">
    <property type="match status" value="1"/>
</dbReference>
<dbReference type="NCBIfam" id="TIGR01315">
    <property type="entry name" value="5C_CHO_kinase"/>
    <property type="match status" value="1"/>
</dbReference>
<dbReference type="InterPro" id="IPR006003">
    <property type="entry name" value="FGGY_RbtK-like"/>
</dbReference>
<feature type="domain" description="Carbohydrate kinase FGGY N-terminal" evidence="4">
    <location>
        <begin position="5"/>
        <end position="255"/>
    </location>
</feature>
<dbReference type="PIRSF" id="PIRSF000538">
    <property type="entry name" value="GlpK"/>
    <property type="match status" value="1"/>
</dbReference>
<evidence type="ECO:0000256" key="2">
    <source>
        <dbReference type="ARBA" id="ARBA00022679"/>
    </source>
</evidence>
<dbReference type="Proteomes" id="UP000094600">
    <property type="component" value="Chromosome"/>
</dbReference>
<dbReference type="STRING" id="351679.A9255_02630"/>
<dbReference type="EMBL" id="CP016176">
    <property type="protein sequence ID" value="AOM39587.1"/>
    <property type="molecule type" value="Genomic_DNA"/>
</dbReference>
<sequence>MKQQYFIGVDVGSASVRAAIFDMKGERLAFSVRPIQQFHPKTGFVEQSSADIWVNVCSTIKEVVYRAGIDPIYVKSIGFDATCSLVAVGTGGLPISVAENGNPEHDIIMWMDHRARQETTSINRTNDPCLRYVGGEISVEMELPKILWLKKHFPQRYQSVWRFFDLADFLVWKATEADVGSVCTLTCKWNYLAHQAQFSKEFLQNIGLEDMTDKIPPTILEVGEKAGYLTAESANAFGLHDQVIVASGIIDAHAGGLALVGSKPTGSLAIISGTSNCHMIASPEPTMIPGVWGPYFGAMLPGYWLNEGGQSAAGALVEWSIRQHEAWPELENEAKVSGRHYYQILNDIVAQLEQYEKYPTTHLHVLADHHGNRSPRANAYAKGMISGLTLEHGCNALARYYLATLQAIAYGTRHIIDTLIAAGHRIDRLMMCGGATKNPLWLREYANVTEQEIHLVQEEDAVNLGAAILGAVASGTFADITQAAQAMVKEGHVISPDKKTFPFHQAKYQVYLQMYQDQQRYIDIMHSMTFI</sequence>
<evidence type="ECO:0000313" key="8">
    <source>
        <dbReference type="Proteomes" id="UP000094600"/>
    </source>
</evidence>
<keyword evidence="2" id="KW-0808">Transferase</keyword>
<reference evidence="7 9" key="2">
    <citation type="journal article" date="2017" name="Nat. Microbiol.">
        <title>Natural product diversity associated with the nematode symbionts Photorhabdus and Xenorhabdus.</title>
        <authorList>
            <person name="Tobias N.J."/>
            <person name="Wolff H."/>
            <person name="Djahanschiri B."/>
            <person name="Grundmann F."/>
            <person name="Kronenwerth M."/>
            <person name="Shi Y.M."/>
            <person name="Simonyi S."/>
            <person name="Grun P."/>
            <person name="Shapiro-Ilan D."/>
            <person name="Pidot S.J."/>
            <person name="Stinear T.P."/>
            <person name="Ebersberger I."/>
            <person name="Bode H.B."/>
        </authorList>
    </citation>
    <scope>NUCLEOTIDE SEQUENCE [LARGE SCALE GENOMIC DNA]</scope>
    <source>
        <strain evidence="7 9">DSM 17903</strain>
    </source>
</reference>
<accession>A0A2G0Q5Y8</accession>
<evidence type="ECO:0000259" key="5">
    <source>
        <dbReference type="Pfam" id="PF02782"/>
    </source>
</evidence>
<dbReference type="Gene3D" id="1.20.58.2240">
    <property type="match status" value="1"/>
</dbReference>
<keyword evidence="8" id="KW-1185">Reference proteome</keyword>
<dbReference type="InterPro" id="IPR000577">
    <property type="entry name" value="Carb_kinase_FGGY"/>
</dbReference>
<dbReference type="RefSeq" id="WP_069315342.1">
    <property type="nucleotide sequence ID" value="NZ_CAWNQJ010000068.1"/>
</dbReference>